<proteinExistence type="predicted"/>
<dbReference type="PANTHER" id="PTHR35850">
    <property type="entry name" value="CYTOPLASMIC PROTEIN-RELATED"/>
    <property type="match status" value="1"/>
</dbReference>
<dbReference type="InterPro" id="IPR008312">
    <property type="entry name" value="T6SS_TssB1"/>
</dbReference>
<gene>
    <name evidence="1" type="ORF">GGQ91_005156</name>
</gene>
<reference evidence="1 2" key="1">
    <citation type="submission" date="2020-08" db="EMBL/GenBank/DDBJ databases">
        <title>Genomic Encyclopedia of Type Strains, Phase IV (KMG-IV): sequencing the most valuable type-strain genomes for metagenomic binning, comparative biology and taxonomic classification.</title>
        <authorList>
            <person name="Goeker M."/>
        </authorList>
    </citation>
    <scope>NUCLEOTIDE SEQUENCE [LARGE SCALE GENOMIC DNA]</scope>
    <source>
        <strain evidence="1 2">DSM 5686</strain>
    </source>
</reference>
<dbReference type="RefSeq" id="WP_182593109.1">
    <property type="nucleotide sequence ID" value="NZ_JACJIM010000010.1"/>
</dbReference>
<dbReference type="Pfam" id="PF05591">
    <property type="entry name" value="T6SS_VipA"/>
    <property type="match status" value="1"/>
</dbReference>
<dbReference type="PANTHER" id="PTHR35850:SF2">
    <property type="entry name" value="TYPE VI SECRETION SYSTEM CONTRACTILE SHEATH SMALL SUBUNIT"/>
    <property type="match status" value="1"/>
</dbReference>
<organism evidence="1 2">
    <name type="scientific">Methylobacterium fujisawaense</name>
    <dbReference type="NCBI Taxonomy" id="107400"/>
    <lineage>
        <taxon>Bacteria</taxon>
        <taxon>Pseudomonadati</taxon>
        <taxon>Pseudomonadota</taxon>
        <taxon>Alphaproteobacteria</taxon>
        <taxon>Hyphomicrobiales</taxon>
        <taxon>Methylobacteriaceae</taxon>
        <taxon>Methylobacterium</taxon>
    </lineage>
</organism>
<evidence type="ECO:0000313" key="2">
    <source>
        <dbReference type="Proteomes" id="UP000565455"/>
    </source>
</evidence>
<dbReference type="Proteomes" id="UP000565455">
    <property type="component" value="Unassembled WGS sequence"/>
</dbReference>
<dbReference type="NCBIfam" id="TIGR03358">
    <property type="entry name" value="VI_chp_5"/>
    <property type="match status" value="1"/>
</dbReference>
<sequence length="170" mass="19002">MNEIEGSIAPKERINIRYVPATMGQISEAELPLKLVVLGNFLGKADATPVEERRMINVDRNSLSTVMSEAQIGKNITVHNVLDDQNGNTDLSVNLKFESFKDFEPDSLVQQVPELMKMMQLREALVALKGPLGNMPAFRKRMQQILDNEESRSRLIAELEALHLGDLNAS</sequence>
<protein>
    <submittedName>
        <fullName evidence="1">Type VI secretion system protein ImpB</fullName>
    </submittedName>
</protein>
<evidence type="ECO:0000313" key="1">
    <source>
        <dbReference type="EMBL" id="MBA9065733.1"/>
    </source>
</evidence>
<dbReference type="PIRSF" id="PIRSF028301">
    <property type="entry name" value="UCP028301"/>
    <property type="match status" value="1"/>
</dbReference>
<dbReference type="EMBL" id="JACJIM010000010">
    <property type="protein sequence ID" value="MBA9065733.1"/>
    <property type="molecule type" value="Genomic_DNA"/>
</dbReference>
<dbReference type="GeneID" id="96606748"/>
<comment type="caution">
    <text evidence="1">The sequence shown here is derived from an EMBL/GenBank/DDBJ whole genome shotgun (WGS) entry which is preliminary data.</text>
</comment>
<keyword evidence="2" id="KW-1185">Reference proteome</keyword>
<accession>A0ABR6DIW1</accession>
<name>A0ABR6DIW1_9HYPH</name>